<organism evidence="1">
    <name type="scientific">Phthorimaea operculella granulovirus</name>
    <dbReference type="NCBI Taxonomy" id="192584"/>
    <lineage>
        <taxon>Viruses</taxon>
        <taxon>Viruses incertae sedis</taxon>
        <taxon>Naldaviricetes</taxon>
        <taxon>Lefavirales</taxon>
        <taxon>Baculoviridae</taxon>
        <taxon>Betabaculovirus</taxon>
        <taxon>Betabaculovirus phoperculellae</taxon>
    </lineage>
</organism>
<accession>A0A481SH32</accession>
<gene>
    <name evidence="1" type="ORF">PhopGVgp102</name>
</gene>
<proteinExistence type="predicted"/>
<protein>
    <submittedName>
        <fullName evidence="1">Uncharacterized protein</fullName>
    </submittedName>
</protein>
<reference evidence="1" key="1">
    <citation type="journal article" date="2019" name="J. Gen. Virol.">
        <title>Elucidating the genetic diversity of Phthorimaea operculella granulovirus (PhopGV).</title>
        <authorList>
            <person name="Larem A."/>
            <person name="Ben-Tiba S."/>
            <person name="Wennmann J.T."/>
            <person name="Gueli Alletti G."/>
            <person name="Jehle J.A."/>
        </authorList>
    </citation>
    <scope>NUCLEOTIDE SEQUENCE</scope>
    <source>
        <strain evidence="1">PhopGV-R</strain>
    </source>
</reference>
<sequence length="121" mass="14849">MMISLIESFISISGKYELWKYYNDMQDTLQMQKIVESLECTEKNVRWARYYKKKHNPKSRGMYKAYEWILSGLRDDQRKYFMENFDEDTDIDLEYDEMLVTAMQHEIRLMTERMKTKIDIV</sequence>
<dbReference type="EMBL" id="MK033575">
    <property type="protein sequence ID" value="QBH67236.1"/>
    <property type="molecule type" value="Genomic_DNA"/>
</dbReference>
<evidence type="ECO:0000313" key="1">
    <source>
        <dbReference type="EMBL" id="QBH67236.1"/>
    </source>
</evidence>
<name>A0A481SH32_9BBAC</name>